<dbReference type="Gene3D" id="2.80.10.50">
    <property type="match status" value="1"/>
</dbReference>
<proteinExistence type="predicted"/>
<dbReference type="Pfam" id="PF00197">
    <property type="entry name" value="Kunitz_legume"/>
    <property type="match status" value="1"/>
</dbReference>
<dbReference type="Proteomes" id="UP000836841">
    <property type="component" value="Chromosome 4"/>
</dbReference>
<dbReference type="EMBL" id="OU466860">
    <property type="protein sequence ID" value="CAH2059887.1"/>
    <property type="molecule type" value="Genomic_DNA"/>
</dbReference>
<evidence type="ECO:0000256" key="1">
    <source>
        <dbReference type="SAM" id="SignalP"/>
    </source>
</evidence>
<gene>
    <name evidence="2" type="ORF">TAV2_LOCUS12648</name>
</gene>
<sequence length="162" mass="17253">MLKPSMVSFLITLLLAAALCTHGQEPVKDTAGNPVKAGEQYFIQPVKPDGNNGGGLVPAAISVFRFCPLGITQSLLPTQPGLRLASDFYPRSQTPSLTGTVGVGPGIWGTQLVLSNDDAKTILVKIVKVNNDASTATTSASRVEKFGLRMFPFYYSTSQNHL</sequence>
<feature type="signal peptide" evidence="1">
    <location>
        <begin position="1"/>
        <end position="23"/>
    </location>
</feature>
<dbReference type="SUPFAM" id="SSF50386">
    <property type="entry name" value="STI-like"/>
    <property type="match status" value="1"/>
</dbReference>
<dbReference type="InterPro" id="IPR011065">
    <property type="entry name" value="Kunitz_inhibitor_STI-like_sf"/>
</dbReference>
<dbReference type="SMART" id="SM00452">
    <property type="entry name" value="STI"/>
    <property type="match status" value="1"/>
</dbReference>
<accession>A0AAU9S965</accession>
<name>A0AAU9S965_THLAR</name>
<organism evidence="2 3">
    <name type="scientific">Thlaspi arvense</name>
    <name type="common">Field penny-cress</name>
    <dbReference type="NCBI Taxonomy" id="13288"/>
    <lineage>
        <taxon>Eukaryota</taxon>
        <taxon>Viridiplantae</taxon>
        <taxon>Streptophyta</taxon>
        <taxon>Embryophyta</taxon>
        <taxon>Tracheophyta</taxon>
        <taxon>Spermatophyta</taxon>
        <taxon>Magnoliopsida</taxon>
        <taxon>eudicotyledons</taxon>
        <taxon>Gunneridae</taxon>
        <taxon>Pentapetalae</taxon>
        <taxon>rosids</taxon>
        <taxon>malvids</taxon>
        <taxon>Brassicales</taxon>
        <taxon>Brassicaceae</taxon>
        <taxon>Thlaspideae</taxon>
        <taxon>Thlaspi</taxon>
    </lineage>
</organism>
<protein>
    <submittedName>
        <fullName evidence="2">Uncharacterized protein</fullName>
    </submittedName>
</protein>
<dbReference type="AlphaFoldDB" id="A0AAU9S965"/>
<keyword evidence="1" id="KW-0732">Signal</keyword>
<dbReference type="PANTHER" id="PTHR33107:SF89">
    <property type="entry name" value="KUNITZ TRYPSIN INHIBITOR 2"/>
    <property type="match status" value="1"/>
</dbReference>
<dbReference type="GO" id="GO:0004866">
    <property type="term" value="F:endopeptidase inhibitor activity"/>
    <property type="evidence" value="ECO:0007669"/>
    <property type="project" value="InterPro"/>
</dbReference>
<evidence type="ECO:0000313" key="2">
    <source>
        <dbReference type="EMBL" id="CAH2059887.1"/>
    </source>
</evidence>
<dbReference type="InterPro" id="IPR002160">
    <property type="entry name" value="Prot_inh_Kunz-lg"/>
</dbReference>
<reference evidence="2 3" key="1">
    <citation type="submission" date="2022-03" db="EMBL/GenBank/DDBJ databases">
        <authorList>
            <person name="Nunn A."/>
            <person name="Chopra R."/>
            <person name="Nunn A."/>
            <person name="Contreras Garrido A."/>
        </authorList>
    </citation>
    <scope>NUCLEOTIDE SEQUENCE [LARGE SCALE GENOMIC DNA]</scope>
</reference>
<dbReference type="PANTHER" id="PTHR33107">
    <property type="entry name" value="KUNITZ TRYPSIN INHIBITOR 2"/>
    <property type="match status" value="1"/>
</dbReference>
<evidence type="ECO:0000313" key="3">
    <source>
        <dbReference type="Proteomes" id="UP000836841"/>
    </source>
</evidence>
<feature type="chain" id="PRO_5043605837" evidence="1">
    <location>
        <begin position="24"/>
        <end position="162"/>
    </location>
</feature>
<keyword evidence="3" id="KW-1185">Reference proteome</keyword>